<keyword evidence="1" id="KW-0472">Membrane</keyword>
<dbReference type="AlphaFoldDB" id="A0A9J6BB61"/>
<evidence type="ECO:0000313" key="3">
    <source>
        <dbReference type="Proteomes" id="UP001107558"/>
    </source>
</evidence>
<feature type="transmembrane region" description="Helical" evidence="1">
    <location>
        <begin position="89"/>
        <end position="108"/>
    </location>
</feature>
<evidence type="ECO:0008006" key="4">
    <source>
        <dbReference type="Google" id="ProtNLM"/>
    </source>
</evidence>
<keyword evidence="1" id="KW-0812">Transmembrane</keyword>
<evidence type="ECO:0000313" key="2">
    <source>
        <dbReference type="EMBL" id="KAG5666800.1"/>
    </source>
</evidence>
<comment type="caution">
    <text evidence="2">The sequence shown here is derived from an EMBL/GenBank/DDBJ whole genome shotgun (WGS) entry which is preliminary data.</text>
</comment>
<evidence type="ECO:0000256" key="1">
    <source>
        <dbReference type="SAM" id="Phobius"/>
    </source>
</evidence>
<feature type="transmembrane region" description="Helical" evidence="1">
    <location>
        <begin position="20"/>
        <end position="43"/>
    </location>
</feature>
<sequence>MCNQQYFCFGCMDILDSGYIIGIISFIMDCICTIIDFSEVISLMKDGQFVTGMRFYYMFAITIYVGAAIQNLMICCAEDCKNVDKFFDTYNGISFLFCVFAIFDGIFFHERTTLMIFFFICAIINAYFLTCTCSLKEEIKKDRQLGIQEGRIQRNYLDNESDYTRPQPRQNELPQFQMPVSTQQTVANLQSENEKNLR</sequence>
<name>A0A9J6BB61_POLVA</name>
<feature type="transmembrane region" description="Helical" evidence="1">
    <location>
        <begin position="114"/>
        <end position="135"/>
    </location>
</feature>
<dbReference type="Proteomes" id="UP001107558">
    <property type="component" value="Chromosome 4"/>
</dbReference>
<accession>A0A9J6BB61</accession>
<keyword evidence="1" id="KW-1133">Transmembrane helix</keyword>
<organism evidence="2 3">
    <name type="scientific">Polypedilum vanderplanki</name>
    <name type="common">Sleeping chironomid midge</name>
    <dbReference type="NCBI Taxonomy" id="319348"/>
    <lineage>
        <taxon>Eukaryota</taxon>
        <taxon>Metazoa</taxon>
        <taxon>Ecdysozoa</taxon>
        <taxon>Arthropoda</taxon>
        <taxon>Hexapoda</taxon>
        <taxon>Insecta</taxon>
        <taxon>Pterygota</taxon>
        <taxon>Neoptera</taxon>
        <taxon>Endopterygota</taxon>
        <taxon>Diptera</taxon>
        <taxon>Nematocera</taxon>
        <taxon>Chironomoidea</taxon>
        <taxon>Chironomidae</taxon>
        <taxon>Chironominae</taxon>
        <taxon>Polypedilum</taxon>
        <taxon>Polypedilum</taxon>
    </lineage>
</organism>
<keyword evidence="3" id="KW-1185">Reference proteome</keyword>
<protein>
    <recommendedName>
        <fullName evidence="4">Transmembrane protein</fullName>
    </recommendedName>
</protein>
<gene>
    <name evidence="2" type="ORF">PVAND_014810</name>
</gene>
<dbReference type="EMBL" id="JADBJN010000004">
    <property type="protein sequence ID" value="KAG5666800.1"/>
    <property type="molecule type" value="Genomic_DNA"/>
</dbReference>
<proteinExistence type="predicted"/>
<feature type="transmembrane region" description="Helical" evidence="1">
    <location>
        <begin position="55"/>
        <end position="77"/>
    </location>
</feature>
<reference evidence="2" key="1">
    <citation type="submission" date="2021-03" db="EMBL/GenBank/DDBJ databases">
        <title>Chromosome level genome of the anhydrobiotic midge Polypedilum vanderplanki.</title>
        <authorList>
            <person name="Yoshida Y."/>
            <person name="Kikawada T."/>
            <person name="Gusev O."/>
        </authorList>
    </citation>
    <scope>NUCLEOTIDE SEQUENCE</scope>
    <source>
        <strain evidence="2">NIAS01</strain>
        <tissue evidence="2">Whole body or cell culture</tissue>
    </source>
</reference>